<dbReference type="SMART" id="SM00878">
    <property type="entry name" value="Biotin_carb_C"/>
    <property type="match status" value="1"/>
</dbReference>
<protein>
    <recommendedName>
        <fullName evidence="4">Biotin carboxylation domain-containing protein</fullName>
    </recommendedName>
</protein>
<evidence type="ECO:0000256" key="2">
    <source>
        <dbReference type="ARBA" id="ARBA00022741"/>
    </source>
</evidence>
<keyword evidence="3" id="KW-0067">ATP-binding</keyword>
<feature type="non-terminal residue" evidence="5">
    <location>
        <position position="1"/>
    </location>
</feature>
<dbReference type="GO" id="GO:0005524">
    <property type="term" value="F:ATP binding"/>
    <property type="evidence" value="ECO:0007669"/>
    <property type="project" value="UniProtKB-KW"/>
</dbReference>
<gene>
    <name evidence="5" type="ORF">METZ01_LOCUS494821</name>
</gene>
<evidence type="ECO:0000256" key="3">
    <source>
        <dbReference type="ARBA" id="ARBA00022840"/>
    </source>
</evidence>
<keyword evidence="1" id="KW-0436">Ligase</keyword>
<dbReference type="EMBL" id="UINC01216013">
    <property type="protein sequence ID" value="SVE41967.1"/>
    <property type="molecule type" value="Genomic_DNA"/>
</dbReference>
<evidence type="ECO:0000259" key="4">
    <source>
        <dbReference type="PROSITE" id="PS50979"/>
    </source>
</evidence>
<dbReference type="AlphaFoldDB" id="A0A383DBU8"/>
<dbReference type="InterPro" id="IPR005482">
    <property type="entry name" value="Biotin_COase_C"/>
</dbReference>
<organism evidence="5">
    <name type="scientific">marine metagenome</name>
    <dbReference type="NCBI Taxonomy" id="408172"/>
    <lineage>
        <taxon>unclassified sequences</taxon>
        <taxon>metagenomes</taxon>
        <taxon>ecological metagenomes</taxon>
    </lineage>
</organism>
<dbReference type="Gene3D" id="3.30.470.20">
    <property type="entry name" value="ATP-grasp fold, B domain"/>
    <property type="match status" value="1"/>
</dbReference>
<dbReference type="PANTHER" id="PTHR48095">
    <property type="entry name" value="PYRUVATE CARBOXYLASE SUBUNIT A"/>
    <property type="match status" value="1"/>
</dbReference>
<dbReference type="InterPro" id="IPR011764">
    <property type="entry name" value="Biotin_carboxylation_dom"/>
</dbReference>
<accession>A0A383DBU8</accession>
<proteinExistence type="predicted"/>
<dbReference type="GO" id="GO:0016874">
    <property type="term" value="F:ligase activity"/>
    <property type="evidence" value="ECO:0007669"/>
    <property type="project" value="UniProtKB-KW"/>
</dbReference>
<name>A0A383DBU8_9ZZZZ</name>
<dbReference type="PANTHER" id="PTHR48095:SF2">
    <property type="entry name" value="BIOTIN CARBOXYLASE, CHLOROPLASTIC"/>
    <property type="match status" value="1"/>
</dbReference>
<evidence type="ECO:0000313" key="5">
    <source>
        <dbReference type="EMBL" id="SVE41967.1"/>
    </source>
</evidence>
<dbReference type="PROSITE" id="PS50979">
    <property type="entry name" value="BC"/>
    <property type="match status" value="1"/>
</dbReference>
<sequence>YDSMIAKLIVHAPSRIEAINRMIGALDECVIEGIKTIIPYQKQILLDQNFQSGDINTGFLNNFQYTAEEIH</sequence>
<dbReference type="InterPro" id="IPR011054">
    <property type="entry name" value="Rudment_hybrid_motif"/>
</dbReference>
<reference evidence="5" key="1">
    <citation type="submission" date="2018-05" db="EMBL/GenBank/DDBJ databases">
        <authorList>
            <person name="Lanie J.A."/>
            <person name="Ng W.-L."/>
            <person name="Kazmierczak K.M."/>
            <person name="Andrzejewski T.M."/>
            <person name="Davidsen T.M."/>
            <person name="Wayne K.J."/>
            <person name="Tettelin H."/>
            <person name="Glass J.I."/>
            <person name="Rusch D."/>
            <person name="Podicherti R."/>
            <person name="Tsui H.-C.T."/>
            <person name="Winkler M.E."/>
        </authorList>
    </citation>
    <scope>NUCLEOTIDE SEQUENCE</scope>
</reference>
<keyword evidence="2" id="KW-0547">Nucleotide-binding</keyword>
<feature type="domain" description="Biotin carboxylation" evidence="4">
    <location>
        <begin position="1"/>
        <end position="65"/>
    </location>
</feature>
<dbReference type="InterPro" id="IPR051602">
    <property type="entry name" value="ACC_Biotin_Carboxylase"/>
</dbReference>
<evidence type="ECO:0000256" key="1">
    <source>
        <dbReference type="ARBA" id="ARBA00022598"/>
    </source>
</evidence>
<dbReference type="Pfam" id="PF02785">
    <property type="entry name" value="Biotin_carb_C"/>
    <property type="match status" value="1"/>
</dbReference>
<dbReference type="SUPFAM" id="SSF51246">
    <property type="entry name" value="Rudiment single hybrid motif"/>
    <property type="match status" value="1"/>
</dbReference>